<accession>A0A9R1CU26</accession>
<feature type="compositionally biased region" description="Basic and acidic residues" evidence="1">
    <location>
        <begin position="37"/>
        <end position="49"/>
    </location>
</feature>
<sequence>MSEETRDAGYDDFLDALAESEPYYLESPSGNGWLPPRRIDPETGEREFTEEPLPETGEILTSTVTHVAGPSFAADAPFVVAVADFGPVRITGQVRGVDNEDVEIGQTIEIGIGESESGDRLVVFEPV</sequence>
<feature type="domain" description="ChsH2 C-terminal OB-fold" evidence="2">
    <location>
        <begin position="51"/>
        <end position="110"/>
    </location>
</feature>
<evidence type="ECO:0000313" key="4">
    <source>
        <dbReference type="Proteomes" id="UP001139494"/>
    </source>
</evidence>
<protein>
    <submittedName>
        <fullName evidence="3">OB-fold domain-containing protein</fullName>
    </submittedName>
</protein>
<comment type="caution">
    <text evidence="3">The sequence shown here is derived from an EMBL/GenBank/DDBJ whole genome shotgun (WGS) entry which is preliminary data.</text>
</comment>
<dbReference type="RefSeq" id="WP_256029711.1">
    <property type="nucleotide sequence ID" value="NZ_JAHLKM010000011.1"/>
</dbReference>
<dbReference type="EMBL" id="JAHLKM010000011">
    <property type="protein sequence ID" value="MCQ4333684.1"/>
    <property type="molecule type" value="Genomic_DNA"/>
</dbReference>
<dbReference type="SUPFAM" id="SSF50249">
    <property type="entry name" value="Nucleic acid-binding proteins"/>
    <property type="match status" value="1"/>
</dbReference>
<dbReference type="PANTHER" id="PTHR34075:SF5">
    <property type="entry name" value="BLR3430 PROTEIN"/>
    <property type="match status" value="1"/>
</dbReference>
<evidence type="ECO:0000256" key="1">
    <source>
        <dbReference type="SAM" id="MobiDB-lite"/>
    </source>
</evidence>
<reference evidence="3" key="1">
    <citation type="journal article" date="2023" name="Front. Microbiol.">
        <title>Genomic-based phylogenetic and metabolic analyses of the genus Natronomonas, and description of Natronomonas aquatica sp. nov.</title>
        <authorList>
            <person name="Garcia-Roldan A."/>
            <person name="Duran-Viseras A."/>
            <person name="de la Haba R.R."/>
            <person name="Corral P."/>
            <person name="Sanchez-Porro C."/>
            <person name="Ventosa A."/>
        </authorList>
    </citation>
    <scope>NUCLEOTIDE SEQUENCE</scope>
    <source>
        <strain evidence="3">F2-12</strain>
    </source>
</reference>
<feature type="region of interest" description="Disordered" evidence="1">
    <location>
        <begin position="21"/>
        <end position="55"/>
    </location>
</feature>
<gene>
    <name evidence="3" type="ORF">KM295_09380</name>
</gene>
<dbReference type="PANTHER" id="PTHR34075">
    <property type="entry name" value="BLR3430 PROTEIN"/>
    <property type="match status" value="1"/>
</dbReference>
<dbReference type="Proteomes" id="UP001139494">
    <property type="component" value="Unassembled WGS sequence"/>
</dbReference>
<keyword evidence="4" id="KW-1185">Reference proteome</keyword>
<evidence type="ECO:0000259" key="2">
    <source>
        <dbReference type="Pfam" id="PF01796"/>
    </source>
</evidence>
<proteinExistence type="predicted"/>
<organism evidence="3 4">
    <name type="scientific">Natronomonas aquatica</name>
    <dbReference type="NCBI Taxonomy" id="2841590"/>
    <lineage>
        <taxon>Archaea</taxon>
        <taxon>Methanobacteriati</taxon>
        <taxon>Methanobacteriota</taxon>
        <taxon>Stenosarchaea group</taxon>
        <taxon>Halobacteria</taxon>
        <taxon>Halobacteriales</taxon>
        <taxon>Natronomonadaceae</taxon>
        <taxon>Natronomonas</taxon>
    </lineage>
</organism>
<dbReference type="InterPro" id="IPR052513">
    <property type="entry name" value="Thioester_dehydratase-like"/>
</dbReference>
<evidence type="ECO:0000313" key="3">
    <source>
        <dbReference type="EMBL" id="MCQ4333684.1"/>
    </source>
</evidence>
<dbReference type="Pfam" id="PF01796">
    <property type="entry name" value="OB_ChsH2_C"/>
    <property type="match status" value="1"/>
</dbReference>
<name>A0A9R1CU26_9EURY</name>
<dbReference type="AlphaFoldDB" id="A0A9R1CU26"/>
<dbReference type="InterPro" id="IPR002878">
    <property type="entry name" value="ChsH2_C"/>
</dbReference>
<dbReference type="InterPro" id="IPR012340">
    <property type="entry name" value="NA-bd_OB-fold"/>
</dbReference>